<keyword evidence="7" id="KW-1015">Disulfide bond</keyword>
<evidence type="ECO:0000256" key="1">
    <source>
        <dbReference type="ARBA" id="ARBA00006249"/>
    </source>
</evidence>
<dbReference type="InterPro" id="IPR011118">
    <property type="entry name" value="Tannase/feruloyl_esterase"/>
</dbReference>
<evidence type="ECO:0000256" key="6">
    <source>
        <dbReference type="ARBA" id="ARBA00022837"/>
    </source>
</evidence>
<keyword evidence="2" id="KW-0719">Serine esterase</keyword>
<keyword evidence="4 8" id="KW-0732">Signal</keyword>
<keyword evidence="6" id="KW-0106">Calcium</keyword>
<dbReference type="Pfam" id="PF07519">
    <property type="entry name" value="Tannase"/>
    <property type="match status" value="1"/>
</dbReference>
<keyword evidence="3" id="KW-0479">Metal-binding</keyword>
<keyword evidence="5 9" id="KW-0378">Hydrolase</keyword>
<dbReference type="EMBL" id="JBHSFN010000017">
    <property type="protein sequence ID" value="MFC4589625.1"/>
    <property type="molecule type" value="Genomic_DNA"/>
</dbReference>
<proteinExistence type="inferred from homology"/>
<protein>
    <submittedName>
        <fullName evidence="9">Tannase/feruloyl esterase family alpha/beta hydrolase</fullName>
    </submittedName>
</protein>
<evidence type="ECO:0000313" key="10">
    <source>
        <dbReference type="Proteomes" id="UP001595891"/>
    </source>
</evidence>
<dbReference type="RefSeq" id="WP_380707615.1">
    <property type="nucleotide sequence ID" value="NZ_JBHSFN010000017.1"/>
</dbReference>
<dbReference type="Proteomes" id="UP001595891">
    <property type="component" value="Unassembled WGS sequence"/>
</dbReference>
<organism evidence="9 10">
    <name type="scientific">Sphaerisporangium corydalis</name>
    <dbReference type="NCBI Taxonomy" id="1441875"/>
    <lineage>
        <taxon>Bacteria</taxon>
        <taxon>Bacillati</taxon>
        <taxon>Actinomycetota</taxon>
        <taxon>Actinomycetes</taxon>
        <taxon>Streptosporangiales</taxon>
        <taxon>Streptosporangiaceae</taxon>
        <taxon>Sphaerisporangium</taxon>
    </lineage>
</organism>
<keyword evidence="10" id="KW-1185">Reference proteome</keyword>
<dbReference type="GO" id="GO:0016787">
    <property type="term" value="F:hydrolase activity"/>
    <property type="evidence" value="ECO:0007669"/>
    <property type="project" value="UniProtKB-KW"/>
</dbReference>
<evidence type="ECO:0000256" key="7">
    <source>
        <dbReference type="ARBA" id="ARBA00023157"/>
    </source>
</evidence>
<dbReference type="PANTHER" id="PTHR33938">
    <property type="entry name" value="FERULOYL ESTERASE B-RELATED"/>
    <property type="match status" value="1"/>
</dbReference>
<reference evidence="10" key="1">
    <citation type="journal article" date="2019" name="Int. J. Syst. Evol. Microbiol.">
        <title>The Global Catalogue of Microorganisms (GCM) 10K type strain sequencing project: providing services to taxonomists for standard genome sequencing and annotation.</title>
        <authorList>
            <consortium name="The Broad Institute Genomics Platform"/>
            <consortium name="The Broad Institute Genome Sequencing Center for Infectious Disease"/>
            <person name="Wu L."/>
            <person name="Ma J."/>
        </authorList>
    </citation>
    <scope>NUCLEOTIDE SEQUENCE [LARGE SCALE GENOMIC DNA]</scope>
    <source>
        <strain evidence="10">CCUG 49560</strain>
    </source>
</reference>
<name>A0ABV9EME8_9ACTN</name>
<feature type="chain" id="PRO_5046634829" evidence="8">
    <location>
        <begin position="29"/>
        <end position="597"/>
    </location>
</feature>
<evidence type="ECO:0000313" key="9">
    <source>
        <dbReference type="EMBL" id="MFC4589625.1"/>
    </source>
</evidence>
<comment type="similarity">
    <text evidence="1">Belongs to the tannase family.</text>
</comment>
<dbReference type="SUPFAM" id="SSF53474">
    <property type="entry name" value="alpha/beta-Hydrolases"/>
    <property type="match status" value="1"/>
</dbReference>
<evidence type="ECO:0000256" key="5">
    <source>
        <dbReference type="ARBA" id="ARBA00022801"/>
    </source>
</evidence>
<dbReference type="InterPro" id="IPR029058">
    <property type="entry name" value="AB_hydrolase_fold"/>
</dbReference>
<evidence type="ECO:0000256" key="8">
    <source>
        <dbReference type="SAM" id="SignalP"/>
    </source>
</evidence>
<evidence type="ECO:0000256" key="4">
    <source>
        <dbReference type="ARBA" id="ARBA00022729"/>
    </source>
</evidence>
<evidence type="ECO:0000256" key="2">
    <source>
        <dbReference type="ARBA" id="ARBA00022487"/>
    </source>
</evidence>
<comment type="caution">
    <text evidence="9">The sequence shown here is derived from an EMBL/GenBank/DDBJ whole genome shotgun (WGS) entry which is preliminary data.</text>
</comment>
<evidence type="ECO:0000256" key="3">
    <source>
        <dbReference type="ARBA" id="ARBA00022723"/>
    </source>
</evidence>
<gene>
    <name evidence="9" type="ORF">ACFO8L_26295</name>
</gene>
<feature type="signal peptide" evidence="8">
    <location>
        <begin position="1"/>
        <end position="28"/>
    </location>
</feature>
<accession>A0ABV9EME8</accession>
<dbReference type="PANTHER" id="PTHR33938:SF15">
    <property type="entry name" value="FERULOYL ESTERASE B-RELATED"/>
    <property type="match status" value="1"/>
</dbReference>
<sequence>MRRTTLRSKLCGAAMAVALVAVLSPATAAGATSATPGATAGATASAVSVTAGARPGGGLADLPALEPVMECSALTGLDLGGVTDAPVTITSATVSTAGAPAPYCAVTGTIAPADTIVMRLPVGGWTQRYLQTGCGGECGSSTINYTQAASCRPIADGTIASATTDMGHQGSFDGSWAAGDPQAQIDFAYRGVHVTAQVAKAVITRFYGHAPAYSYFDSCSDGGREALMEAQRYPGDFDGIAAGAPANNMVVQNTFHHAWNVLANLGADGKYILLAGRLPLVHQAVLARCDARDGLADGVLDDPRRCDFDPASLVCRTGQDTATCLTPAEAAVVRRLHDGAVTGDGKRLEPAIAHEWGSEPEWTLFVPSAQGTKVGSENFVLSFARYLGYTNQVDPTWELSDLKLTVEGFWRTVQSSSYLSAMDPDLTAFRRSGGKLLLWHGWNDQHISPQGTLAYFDAVQRTMGRGAVDGFARLYLFPGVAHCGGGEGPNVFDVLTPVMAWVESGAEPGRIVASTSANQTPARTRPVFPYPAVARYDGSGSTDDAANFVSSTPAHQPKDDYHWLGERLFSHDYQTRGRAEGTRLVLHPERTWLTRMI</sequence>